<dbReference type="AlphaFoldDB" id="A0A1C3JMI2"/>
<dbReference type="EMBL" id="FLRA01000002">
    <property type="protein sequence ID" value="SBT16349.1"/>
    <property type="molecule type" value="Genomic_DNA"/>
</dbReference>
<name>A0A1C3JMI2_9GAMM</name>
<sequence>MSESSLLAELTLLETQLRDLSSAQSFEGLLSLLNAKHDFIHDLDVSIMNDDEKQAFISFSQTHYDVMLSIKAIREETLEELKGRSSAKKKVRQYKGVQNSAG</sequence>
<evidence type="ECO:0000313" key="4">
    <source>
        <dbReference type="Proteomes" id="UP000092840"/>
    </source>
</evidence>
<protein>
    <recommendedName>
        <fullName evidence="6">Flagellar protein FliT</fullName>
    </recommendedName>
</protein>
<reference evidence="2 5" key="2">
    <citation type="submission" date="2016-06" db="EMBL/GenBank/DDBJ databases">
        <authorList>
            <person name="Kjaerup R.B."/>
            <person name="Dalgaard T.S."/>
            <person name="Juul-Madsen H.R."/>
        </authorList>
    </citation>
    <scope>NUCLEOTIDE SEQUENCE [LARGE SCALE GENOMIC DNA]</scope>
    <source>
        <strain evidence="2 5">CECT 5115</strain>
    </source>
</reference>
<dbReference type="EMBL" id="FLRB01000012">
    <property type="protein sequence ID" value="SBT21397.1"/>
    <property type="molecule type" value="Genomic_DNA"/>
</dbReference>
<evidence type="ECO:0000256" key="1">
    <source>
        <dbReference type="SAM" id="MobiDB-lite"/>
    </source>
</evidence>
<reference evidence="3 4" key="1">
    <citation type="submission" date="2016-06" db="EMBL/GenBank/DDBJ databases">
        <authorList>
            <person name="Rodrigo-Torres L."/>
            <person name="Arahal D.R."/>
        </authorList>
    </citation>
    <scope>NUCLEOTIDE SEQUENCE [LARGE SCALE GENOMIC DNA]</scope>
    <source>
        <strain evidence="3 4">CECT 5116</strain>
    </source>
</reference>
<dbReference type="RefSeq" id="WP_067031102.1">
    <property type="nucleotide sequence ID" value="NZ_FLRA01000002.1"/>
</dbReference>
<proteinExistence type="predicted"/>
<feature type="region of interest" description="Disordered" evidence="1">
    <location>
        <begin position="82"/>
        <end position="102"/>
    </location>
</feature>
<gene>
    <name evidence="2" type="ORF">MGA5115_00429</name>
    <name evidence="3" type="ORF">MGA5116_01990</name>
</gene>
<keyword evidence="4" id="KW-1185">Reference proteome</keyword>
<evidence type="ECO:0000313" key="2">
    <source>
        <dbReference type="EMBL" id="SBT16349.1"/>
    </source>
</evidence>
<evidence type="ECO:0000313" key="5">
    <source>
        <dbReference type="Proteomes" id="UP000092871"/>
    </source>
</evidence>
<dbReference type="Proteomes" id="UP000092871">
    <property type="component" value="Unassembled WGS sequence"/>
</dbReference>
<evidence type="ECO:0008006" key="6">
    <source>
        <dbReference type="Google" id="ProtNLM"/>
    </source>
</evidence>
<evidence type="ECO:0000313" key="3">
    <source>
        <dbReference type="EMBL" id="SBT21397.1"/>
    </source>
</evidence>
<dbReference type="OrthoDB" id="9920434at2"/>
<organism evidence="2 5">
    <name type="scientific">Marinomonas gallaica</name>
    <dbReference type="NCBI Taxonomy" id="1806667"/>
    <lineage>
        <taxon>Bacteria</taxon>
        <taxon>Pseudomonadati</taxon>
        <taxon>Pseudomonadota</taxon>
        <taxon>Gammaproteobacteria</taxon>
        <taxon>Oceanospirillales</taxon>
        <taxon>Oceanospirillaceae</taxon>
        <taxon>Marinomonas</taxon>
    </lineage>
</organism>
<dbReference type="Proteomes" id="UP000092840">
    <property type="component" value="Unassembled WGS sequence"/>
</dbReference>
<accession>A0A1C3JMI2</accession>